<dbReference type="AlphaFoldDB" id="A0A485KNU4"/>
<reference evidence="1" key="2">
    <citation type="submission" date="2019-06" db="EMBL/GenBank/DDBJ databases">
        <title>Genomics analysis of Aphanomyces spp. identifies a new class of oomycete effector associated with host adaptation.</title>
        <authorList>
            <person name="Gaulin E."/>
        </authorList>
    </citation>
    <scope>NUCLEOTIDE SEQUENCE</scope>
    <source>
        <strain evidence="1">CBS 578.67</strain>
    </source>
</reference>
<organism evidence="2 3">
    <name type="scientific">Aphanomyces stellatus</name>
    <dbReference type="NCBI Taxonomy" id="120398"/>
    <lineage>
        <taxon>Eukaryota</taxon>
        <taxon>Sar</taxon>
        <taxon>Stramenopiles</taxon>
        <taxon>Oomycota</taxon>
        <taxon>Saprolegniomycetes</taxon>
        <taxon>Saprolegniales</taxon>
        <taxon>Verrucalvaceae</taxon>
        <taxon>Aphanomyces</taxon>
    </lineage>
</organism>
<sequence length="294" mass="30467">MVELPALSSTAAAPFLDLNSKTSEIDINLLLNGTSSLLVGMNVTTDQSNVKANGAYIGSQGLSITSNSGEINVTTLFVNATGPVGAKAPTTLTSSLGSVSLNNASLLDSPLTVSTDVSGIMLNNVITSVTHGRSNVALSSISGGIVASALSADWVSMKTKSGAITTDGLMSNGNDAFLGRIDVQSIGGDVRLLKTIAKGYVHVETNSGNIVVHLTSSTFVGLFYVRSEFGRISVRNGGNSTFDTITPLPTTDPREQQGLINCDTSCHYVGDIYVRTIYGNIDVLVGCQDPNACP</sequence>
<evidence type="ECO:0000313" key="1">
    <source>
        <dbReference type="EMBL" id="KAF0699619.1"/>
    </source>
</evidence>
<proteinExistence type="predicted"/>
<evidence type="ECO:0000313" key="2">
    <source>
        <dbReference type="EMBL" id="VFT86681.1"/>
    </source>
</evidence>
<dbReference type="OrthoDB" id="69410at2759"/>
<accession>A0A485KNU4</accession>
<dbReference type="EMBL" id="CAADRA010005186">
    <property type="protein sequence ID" value="VFT86681.1"/>
    <property type="molecule type" value="Genomic_DNA"/>
</dbReference>
<dbReference type="EMBL" id="VJMH01005165">
    <property type="protein sequence ID" value="KAF0699619.1"/>
    <property type="molecule type" value="Genomic_DNA"/>
</dbReference>
<gene>
    <name evidence="2" type="primary">Aste57867_9802</name>
    <name evidence="1" type="ORF">As57867_009763</name>
    <name evidence="2" type="ORF">ASTE57867_9802</name>
</gene>
<dbReference type="Proteomes" id="UP000332933">
    <property type="component" value="Unassembled WGS sequence"/>
</dbReference>
<evidence type="ECO:0000313" key="3">
    <source>
        <dbReference type="Proteomes" id="UP000332933"/>
    </source>
</evidence>
<keyword evidence="3" id="KW-1185">Reference proteome</keyword>
<protein>
    <submittedName>
        <fullName evidence="2">Aste57867_9802 protein</fullName>
    </submittedName>
</protein>
<name>A0A485KNU4_9STRA</name>
<reference evidence="2 3" key="1">
    <citation type="submission" date="2019-03" db="EMBL/GenBank/DDBJ databases">
        <authorList>
            <person name="Gaulin E."/>
            <person name="Dumas B."/>
        </authorList>
    </citation>
    <scope>NUCLEOTIDE SEQUENCE [LARGE SCALE GENOMIC DNA]</scope>
    <source>
        <strain evidence="2">CBS 568.67</strain>
    </source>
</reference>